<reference evidence="3 4" key="1">
    <citation type="submission" date="2016-10" db="EMBL/GenBank/DDBJ databases">
        <authorList>
            <person name="de Groot N.N."/>
        </authorList>
    </citation>
    <scope>NUCLEOTIDE SEQUENCE [LARGE SCALE GENOMIC DNA]</scope>
    <source>
        <strain evidence="3 4">CGMCC 4.3519</strain>
    </source>
</reference>
<keyword evidence="4" id="KW-1185">Reference proteome</keyword>
<dbReference type="PANTHER" id="PTHR40763:SF5">
    <property type="entry name" value="MEMBRANE PROTEIN"/>
    <property type="match status" value="1"/>
</dbReference>
<proteinExistence type="predicted"/>
<feature type="compositionally biased region" description="Basic and acidic residues" evidence="1">
    <location>
        <begin position="14"/>
        <end position="25"/>
    </location>
</feature>
<evidence type="ECO:0000259" key="2">
    <source>
        <dbReference type="Pfam" id="PF08044"/>
    </source>
</evidence>
<name>A0A1H9HTV6_9ACTN</name>
<dbReference type="Proteomes" id="UP000199055">
    <property type="component" value="Unassembled WGS sequence"/>
</dbReference>
<dbReference type="PANTHER" id="PTHR40763">
    <property type="entry name" value="MEMBRANE PROTEIN-RELATED"/>
    <property type="match status" value="1"/>
</dbReference>
<organism evidence="3 4">
    <name type="scientific">Streptomyces radiopugnans</name>
    <dbReference type="NCBI Taxonomy" id="403935"/>
    <lineage>
        <taxon>Bacteria</taxon>
        <taxon>Bacillati</taxon>
        <taxon>Actinomycetota</taxon>
        <taxon>Actinomycetes</taxon>
        <taxon>Kitasatosporales</taxon>
        <taxon>Streptomycetaceae</taxon>
        <taxon>Streptomyces</taxon>
    </lineage>
</organism>
<evidence type="ECO:0000256" key="1">
    <source>
        <dbReference type="SAM" id="MobiDB-lite"/>
    </source>
</evidence>
<dbReference type="InterPro" id="IPR012551">
    <property type="entry name" value="DUF1707_SHOCT-like"/>
</dbReference>
<dbReference type="STRING" id="403935.SAMN05216481_11223"/>
<protein>
    <submittedName>
        <fullName evidence="3">Cell wall-active antibiotics response 4TMS YvqF</fullName>
    </submittedName>
</protein>
<feature type="region of interest" description="Disordered" evidence="1">
    <location>
        <begin position="1"/>
        <end position="25"/>
    </location>
</feature>
<dbReference type="Pfam" id="PF08044">
    <property type="entry name" value="DUF1707"/>
    <property type="match status" value="1"/>
</dbReference>
<sequence length="203" mass="22066">MAGMTDAPAPRPRPGSELRAGHTDREAVAERLREAAGDGRIDLEELDERLEKAFAAKTYGELEALVADLPGQDAAGLAPSAQEPLALRTVAGDIRQDGHWVVPERITAKTTLGRIVIDFTRAECRHREVRLELDAGMGEIRVVVPRGWTVRAEGVTSGMGSVRNRATEPPVPGMPVLRISGGSKVGTIVVRHPYRWPGRRSRD</sequence>
<feature type="domain" description="DUF1707" evidence="2">
    <location>
        <begin position="18"/>
        <end position="70"/>
    </location>
</feature>
<evidence type="ECO:0000313" key="3">
    <source>
        <dbReference type="EMBL" id="SEQ65715.1"/>
    </source>
</evidence>
<evidence type="ECO:0000313" key="4">
    <source>
        <dbReference type="Proteomes" id="UP000199055"/>
    </source>
</evidence>
<dbReference type="AlphaFoldDB" id="A0A1H9HTV6"/>
<accession>A0A1H9HTV6</accession>
<dbReference type="EMBL" id="FOET01000012">
    <property type="protein sequence ID" value="SEQ65715.1"/>
    <property type="molecule type" value="Genomic_DNA"/>
</dbReference>
<gene>
    <name evidence="3" type="ORF">SAMN05216481_11223</name>
</gene>